<gene>
    <name evidence="2" type="ORF">MAPG_10564</name>
</gene>
<keyword evidence="4" id="KW-1185">Reference proteome</keyword>
<feature type="region of interest" description="Disordered" evidence="1">
    <location>
        <begin position="146"/>
        <end position="168"/>
    </location>
</feature>
<dbReference type="AlphaFoldDB" id="A0A0C4ECX5"/>
<accession>A0A0C4ECX5</accession>
<sequence length="700" mass="75901">MQSRPVTLRGRGCQGHDGGISRAYSRDSPSSVGISHHIGRGLSRRAMTLGKTLYSMLSGSAWPVLQKIVTSSPVQVNNRLTRAFGDLKVSNIQRLRQLIHHLNHISTSGAGFPPAQTDNLPRHGVDRSADQQWWWPACKFELQTEDPVGSVSTPRRSQSRPWNASTSRFASAVPRGQVDALYAKLEEPAEQRQNELARSCSRMLRGDGTPGCLLHSQCRSAATRRRFVSASVPSTYRIARVSSTPYACDKCGLPPALCRIRRRRRLVHDSYVRQRHAARLSQRPAATAAKRARAGEAEQPMPGAKTQAGFPQPAGRRRVAARHTLEILPSQLPSPPQPRLARQADTLYHSPCPRPALFLFLLFYLSSNSPVLSRLENKRDRIHPSLFFRRGTSNGDKAEPAESKHSDRDEIPGPRHRLDPGGISQPRLQGPDATLIKSTRIILQDPSQGQAAPKPGASRHVVQKGLESVHVGSAELPVFAPDGERRGPPHTRSNAPGQAAAPSFSTPHVIYNASSECVSVKNDSDLDIRVAPPPASDSALPTPTALPRAFYDTEPPATGLKRDAPGASGSPDVGDEPLCKERAESAVAAQGKDVLPRAAVTATLGGSITLRNSFLGLERGSIARLAGPNEGDLCTLIRSKDIAEPVHAMIFRAIHSPRQKTELGGKPVDVKAHEGEGQQQGAFMAVTPVFLSMYMERIAG</sequence>
<dbReference type="Proteomes" id="UP000011715">
    <property type="component" value="Unassembled WGS sequence"/>
</dbReference>
<dbReference type="EMBL" id="GL876975">
    <property type="protein sequence ID" value="KLU90712.1"/>
    <property type="molecule type" value="Genomic_DNA"/>
</dbReference>
<dbReference type="EMBL" id="ADBL01002361">
    <property type="status" value="NOT_ANNOTATED_CDS"/>
    <property type="molecule type" value="Genomic_DNA"/>
</dbReference>
<feature type="region of interest" description="Disordered" evidence="1">
    <location>
        <begin position="1"/>
        <end position="32"/>
    </location>
</feature>
<reference evidence="3" key="4">
    <citation type="journal article" date="2015" name="G3 (Bethesda)">
        <title>Genome sequences of three phytopathogenic species of the Magnaporthaceae family of fungi.</title>
        <authorList>
            <person name="Okagaki L.H."/>
            <person name="Nunes C.C."/>
            <person name="Sailsbery J."/>
            <person name="Clay B."/>
            <person name="Brown D."/>
            <person name="John T."/>
            <person name="Oh Y."/>
            <person name="Young N."/>
            <person name="Fitzgerald M."/>
            <person name="Haas B.J."/>
            <person name="Zeng Q."/>
            <person name="Young S."/>
            <person name="Adiconis X."/>
            <person name="Fan L."/>
            <person name="Levin J.Z."/>
            <person name="Mitchell T.K."/>
            <person name="Okubara P.A."/>
            <person name="Farman M.L."/>
            <person name="Kohn L.M."/>
            <person name="Birren B."/>
            <person name="Ma L.-J."/>
            <person name="Dean R.A."/>
        </authorList>
    </citation>
    <scope>NUCLEOTIDE SEQUENCE</scope>
    <source>
        <strain evidence="3">ATCC 64411 / 73-15</strain>
    </source>
</reference>
<reference evidence="2" key="1">
    <citation type="submission" date="2010-05" db="EMBL/GenBank/DDBJ databases">
        <title>The Genome Sequence of Magnaporthe poae strain ATCC 64411.</title>
        <authorList>
            <consortium name="The Broad Institute Genome Sequencing Platform"/>
            <consortium name="Broad Institute Genome Sequencing Center for Infectious Disease"/>
            <person name="Ma L.-J."/>
            <person name="Dead R."/>
            <person name="Young S."/>
            <person name="Zeng Q."/>
            <person name="Koehrsen M."/>
            <person name="Alvarado L."/>
            <person name="Berlin A."/>
            <person name="Chapman S.B."/>
            <person name="Chen Z."/>
            <person name="Freedman E."/>
            <person name="Gellesch M."/>
            <person name="Goldberg J."/>
            <person name="Griggs A."/>
            <person name="Gujja S."/>
            <person name="Heilman E.R."/>
            <person name="Heiman D."/>
            <person name="Hepburn T."/>
            <person name="Howarth C."/>
            <person name="Jen D."/>
            <person name="Larson L."/>
            <person name="Mehta T."/>
            <person name="Neiman D."/>
            <person name="Pearson M."/>
            <person name="Roberts A."/>
            <person name="Saif S."/>
            <person name="Shea T."/>
            <person name="Shenoy N."/>
            <person name="Sisk P."/>
            <person name="Stolte C."/>
            <person name="Sykes S."/>
            <person name="Walk T."/>
            <person name="White J."/>
            <person name="Yandava C."/>
            <person name="Haas B."/>
            <person name="Nusbaum C."/>
            <person name="Birren B."/>
        </authorList>
    </citation>
    <scope>NUCLEOTIDE SEQUENCE</scope>
    <source>
        <strain evidence="2">ATCC 64411</strain>
    </source>
</reference>
<name>A0A0C4ECX5_MAGP6</name>
<feature type="region of interest" description="Disordered" evidence="1">
    <location>
        <begin position="386"/>
        <end position="430"/>
    </location>
</feature>
<dbReference type="OrthoDB" id="10672109at2759"/>
<reference evidence="4" key="2">
    <citation type="submission" date="2010-05" db="EMBL/GenBank/DDBJ databases">
        <title>The genome sequence of Magnaporthe poae strain ATCC 64411.</title>
        <authorList>
            <person name="Ma L.-J."/>
            <person name="Dead R."/>
            <person name="Young S."/>
            <person name="Zeng Q."/>
            <person name="Koehrsen M."/>
            <person name="Alvarado L."/>
            <person name="Berlin A."/>
            <person name="Chapman S.B."/>
            <person name="Chen Z."/>
            <person name="Freedman E."/>
            <person name="Gellesch M."/>
            <person name="Goldberg J."/>
            <person name="Griggs A."/>
            <person name="Gujja S."/>
            <person name="Heilman E.R."/>
            <person name="Heiman D."/>
            <person name="Hepburn T."/>
            <person name="Howarth C."/>
            <person name="Jen D."/>
            <person name="Larson L."/>
            <person name="Mehta T."/>
            <person name="Neiman D."/>
            <person name="Pearson M."/>
            <person name="Roberts A."/>
            <person name="Saif S."/>
            <person name="Shea T."/>
            <person name="Shenoy N."/>
            <person name="Sisk P."/>
            <person name="Stolte C."/>
            <person name="Sykes S."/>
            <person name="Walk T."/>
            <person name="White J."/>
            <person name="Yandava C."/>
            <person name="Haas B."/>
            <person name="Nusbaum C."/>
            <person name="Birren B."/>
        </authorList>
    </citation>
    <scope>NUCLEOTIDE SEQUENCE [LARGE SCALE GENOMIC DNA]</scope>
    <source>
        <strain evidence="4">ATCC 64411 / 73-15</strain>
    </source>
</reference>
<feature type="compositionally biased region" description="Basic and acidic residues" evidence="1">
    <location>
        <begin position="396"/>
        <end position="419"/>
    </location>
</feature>
<feature type="compositionally biased region" description="Polar residues" evidence="1">
    <location>
        <begin position="150"/>
        <end position="168"/>
    </location>
</feature>
<organism evidence="3 4">
    <name type="scientific">Magnaporthiopsis poae (strain ATCC 64411 / 73-15)</name>
    <name type="common">Kentucky bluegrass fungus</name>
    <name type="synonym">Magnaporthe poae</name>
    <dbReference type="NCBI Taxonomy" id="644358"/>
    <lineage>
        <taxon>Eukaryota</taxon>
        <taxon>Fungi</taxon>
        <taxon>Dikarya</taxon>
        <taxon>Ascomycota</taxon>
        <taxon>Pezizomycotina</taxon>
        <taxon>Sordariomycetes</taxon>
        <taxon>Sordariomycetidae</taxon>
        <taxon>Magnaporthales</taxon>
        <taxon>Magnaporthaceae</taxon>
        <taxon>Magnaporthiopsis</taxon>
    </lineage>
</organism>
<evidence type="ECO:0000313" key="4">
    <source>
        <dbReference type="Proteomes" id="UP000011715"/>
    </source>
</evidence>
<feature type="region of interest" description="Disordered" evidence="1">
    <location>
        <begin position="478"/>
        <end position="504"/>
    </location>
</feature>
<dbReference type="VEuPathDB" id="FungiDB:MAPG_10564"/>
<evidence type="ECO:0000313" key="3">
    <source>
        <dbReference type="EnsemblFungi" id="MAPG_10564T0"/>
    </source>
</evidence>
<evidence type="ECO:0000256" key="1">
    <source>
        <dbReference type="SAM" id="MobiDB-lite"/>
    </source>
</evidence>
<feature type="region of interest" description="Disordered" evidence="1">
    <location>
        <begin position="531"/>
        <end position="577"/>
    </location>
</feature>
<reference evidence="3" key="5">
    <citation type="submission" date="2015-06" db="UniProtKB">
        <authorList>
            <consortium name="EnsemblFungi"/>
        </authorList>
    </citation>
    <scope>IDENTIFICATION</scope>
    <source>
        <strain evidence="3">ATCC 64411</strain>
    </source>
</reference>
<evidence type="ECO:0000313" key="2">
    <source>
        <dbReference type="EMBL" id="KLU90712.1"/>
    </source>
</evidence>
<proteinExistence type="predicted"/>
<reference evidence="2" key="3">
    <citation type="submission" date="2011-03" db="EMBL/GenBank/DDBJ databases">
        <title>Annotation of Magnaporthe poae ATCC 64411.</title>
        <authorList>
            <person name="Ma L.-J."/>
            <person name="Dead R."/>
            <person name="Young S.K."/>
            <person name="Zeng Q."/>
            <person name="Gargeya S."/>
            <person name="Fitzgerald M."/>
            <person name="Haas B."/>
            <person name="Abouelleil A."/>
            <person name="Alvarado L."/>
            <person name="Arachchi H.M."/>
            <person name="Berlin A."/>
            <person name="Brown A."/>
            <person name="Chapman S.B."/>
            <person name="Chen Z."/>
            <person name="Dunbar C."/>
            <person name="Freedman E."/>
            <person name="Gearin G."/>
            <person name="Gellesch M."/>
            <person name="Goldberg J."/>
            <person name="Griggs A."/>
            <person name="Gujja S."/>
            <person name="Heiman D."/>
            <person name="Howarth C."/>
            <person name="Larson L."/>
            <person name="Lui A."/>
            <person name="MacDonald P.J.P."/>
            <person name="Mehta T."/>
            <person name="Montmayeur A."/>
            <person name="Murphy C."/>
            <person name="Neiman D."/>
            <person name="Pearson M."/>
            <person name="Priest M."/>
            <person name="Roberts A."/>
            <person name="Saif S."/>
            <person name="Shea T."/>
            <person name="Shenoy N."/>
            <person name="Sisk P."/>
            <person name="Stolte C."/>
            <person name="Sykes S."/>
            <person name="Yandava C."/>
            <person name="Wortman J."/>
            <person name="Nusbaum C."/>
            <person name="Birren B."/>
        </authorList>
    </citation>
    <scope>NUCLEOTIDE SEQUENCE</scope>
    <source>
        <strain evidence="2">ATCC 64411</strain>
    </source>
</reference>
<feature type="region of interest" description="Disordered" evidence="1">
    <location>
        <begin position="277"/>
        <end position="313"/>
    </location>
</feature>
<protein>
    <submittedName>
        <fullName evidence="2 3">Uncharacterized protein</fullName>
    </submittedName>
</protein>
<dbReference type="eggNOG" id="ENOG502RNGS">
    <property type="taxonomic scope" value="Eukaryota"/>
</dbReference>
<dbReference type="EnsemblFungi" id="MAPG_10564T0">
    <property type="protein sequence ID" value="MAPG_10564T0"/>
    <property type="gene ID" value="MAPG_10564"/>
</dbReference>